<evidence type="ECO:0000313" key="2">
    <source>
        <dbReference type="EMBL" id="OLN97173.1"/>
    </source>
</evidence>
<feature type="region of interest" description="Disordered" evidence="1">
    <location>
        <begin position="277"/>
        <end position="310"/>
    </location>
</feature>
<feature type="compositionally biased region" description="Basic residues" evidence="1">
    <location>
        <begin position="218"/>
        <end position="229"/>
    </location>
</feature>
<feature type="compositionally biased region" description="Polar residues" evidence="1">
    <location>
        <begin position="32"/>
        <end position="43"/>
    </location>
</feature>
<proteinExistence type="predicted"/>
<dbReference type="EMBL" id="MPGH01000011">
    <property type="protein sequence ID" value="OLN97173.1"/>
    <property type="molecule type" value="Genomic_DNA"/>
</dbReference>
<evidence type="ECO:0000313" key="3">
    <source>
        <dbReference type="Proteomes" id="UP000186583"/>
    </source>
</evidence>
<feature type="compositionally biased region" description="Polar residues" evidence="1">
    <location>
        <begin position="135"/>
        <end position="146"/>
    </location>
</feature>
<dbReference type="OrthoDB" id="5244801at2759"/>
<organism evidence="2 3">
    <name type="scientific">Colletotrichum chlorophyti</name>
    <dbReference type="NCBI Taxonomy" id="708187"/>
    <lineage>
        <taxon>Eukaryota</taxon>
        <taxon>Fungi</taxon>
        <taxon>Dikarya</taxon>
        <taxon>Ascomycota</taxon>
        <taxon>Pezizomycotina</taxon>
        <taxon>Sordariomycetes</taxon>
        <taxon>Hypocreomycetidae</taxon>
        <taxon>Glomerellales</taxon>
        <taxon>Glomerellaceae</taxon>
        <taxon>Colletotrichum</taxon>
    </lineage>
</organism>
<dbReference type="Proteomes" id="UP000186583">
    <property type="component" value="Unassembled WGS sequence"/>
</dbReference>
<sequence>MPTSFDRLEKLFSRRKDLSMQMDPDMFESQGPRATSFDQSFPQPSFIRPRVSRMKAREERVVASQNEKRAQSLPEVQSERVSIHIAHLSSASTASLALPSRSLSLTKQRDSQPLASLRGFDFPFPPTSLPASPCAMSSSKTLQSTHRVCHEHRHSSVIPPSRADTPPASDQEDDSSIKGSQAGRPSSSLSSDLLTPAASPEMKPVQDKSKDSAELSLAKRKAAAAATRRRREEKAAALRRPQGQSRPHRSITSPSQILKGGDVNDFFALSDEDILEEPEPEDISDSSIFSAPYQTPPTPPTPSSTSSFYSKRRTSSIYADDVAKEGAIQVAQIAAKHKFDLVYIVNLWPEETPESVSPTYRSSMDFSSRSNSVRNSLLGPMEGPMVKTAPGMTGRLLAAYGLSNLSGPFRISATVQSKILKHEGWMEYRSDDAQDGEFARGYGHAFHTGMGRRGSANSSPRSSCTQDISLNDRGIVFAAYRYPTRDSRTVGCTKEELEALHADAEGLVDYLVAIHKSRRLRDPAILHTLIDEDDASSR</sequence>
<dbReference type="AlphaFoldDB" id="A0A1Q8S6U2"/>
<feature type="compositionally biased region" description="Low complexity" evidence="1">
    <location>
        <begin position="185"/>
        <end position="200"/>
    </location>
</feature>
<gene>
    <name evidence="2" type="ORF">CCHL11_02080</name>
</gene>
<name>A0A1Q8S6U2_9PEZI</name>
<keyword evidence="3" id="KW-1185">Reference proteome</keyword>
<reference evidence="2 3" key="1">
    <citation type="submission" date="2016-11" db="EMBL/GenBank/DDBJ databases">
        <title>Draft Genome Assembly of Colletotrichum chlorophyti a pathogen of herbaceous plants.</title>
        <authorList>
            <person name="Gan P."/>
            <person name="Narusaka M."/>
            <person name="Tsushima A."/>
            <person name="Narusaka Y."/>
            <person name="Takano Y."/>
            <person name="Shirasu K."/>
        </authorList>
    </citation>
    <scope>NUCLEOTIDE SEQUENCE [LARGE SCALE GENOMIC DNA]</scope>
    <source>
        <strain evidence="2 3">NTL11</strain>
    </source>
</reference>
<accession>A0A1Q8S6U2</accession>
<feature type="compositionally biased region" description="Basic and acidic residues" evidence="1">
    <location>
        <begin position="204"/>
        <end position="213"/>
    </location>
</feature>
<comment type="caution">
    <text evidence="2">The sequence shown here is derived from an EMBL/GenBank/DDBJ whole genome shotgun (WGS) entry which is preliminary data.</text>
</comment>
<protein>
    <submittedName>
        <fullName evidence="2">Uncharacterized protein</fullName>
    </submittedName>
</protein>
<feature type="region of interest" description="Disordered" evidence="1">
    <location>
        <begin position="132"/>
        <end position="259"/>
    </location>
</feature>
<feature type="compositionally biased region" description="Polar residues" evidence="1">
    <location>
        <begin position="242"/>
        <end position="256"/>
    </location>
</feature>
<dbReference type="STRING" id="708187.A0A1Q8S6U2"/>
<feature type="region of interest" description="Disordered" evidence="1">
    <location>
        <begin position="14"/>
        <end position="45"/>
    </location>
</feature>
<evidence type="ECO:0000256" key="1">
    <source>
        <dbReference type="SAM" id="MobiDB-lite"/>
    </source>
</evidence>